<feature type="compositionally biased region" description="Pro residues" evidence="1">
    <location>
        <begin position="451"/>
        <end position="469"/>
    </location>
</feature>
<feature type="signal peptide" evidence="2">
    <location>
        <begin position="1"/>
        <end position="22"/>
    </location>
</feature>
<evidence type="ECO:0000256" key="1">
    <source>
        <dbReference type="SAM" id="MobiDB-lite"/>
    </source>
</evidence>
<gene>
    <name evidence="3" type="ORF">IV203_014043</name>
</gene>
<dbReference type="PANTHER" id="PTHR36489:SF2">
    <property type="entry name" value="APPLE DOMAIN-CONTAINING PROTEIN"/>
    <property type="match status" value="1"/>
</dbReference>
<dbReference type="AlphaFoldDB" id="A0A9K3M6G4"/>
<feature type="compositionally biased region" description="Pro residues" evidence="1">
    <location>
        <begin position="199"/>
        <end position="213"/>
    </location>
</feature>
<evidence type="ECO:0000313" key="3">
    <source>
        <dbReference type="EMBL" id="KAG7374948.1"/>
    </source>
</evidence>
<feature type="region of interest" description="Disordered" evidence="1">
    <location>
        <begin position="181"/>
        <end position="231"/>
    </location>
</feature>
<feature type="compositionally biased region" description="Low complexity" evidence="1">
    <location>
        <begin position="402"/>
        <end position="422"/>
    </location>
</feature>
<dbReference type="Proteomes" id="UP000693970">
    <property type="component" value="Unassembled WGS sequence"/>
</dbReference>
<keyword evidence="4" id="KW-1185">Reference proteome</keyword>
<feature type="chain" id="PRO_5039927325" evidence="2">
    <location>
        <begin position="23"/>
        <end position="625"/>
    </location>
</feature>
<dbReference type="PANTHER" id="PTHR36489">
    <property type="entry name" value="PROTEIN-COUPLED RECEPTOR GPR1, PUTATIVE-RELATED"/>
    <property type="match status" value="1"/>
</dbReference>
<keyword evidence="2" id="KW-0732">Signal</keyword>
<feature type="compositionally biased region" description="Low complexity" evidence="1">
    <location>
        <begin position="214"/>
        <end position="231"/>
    </location>
</feature>
<comment type="caution">
    <text evidence="3">The sequence shown here is derived from an EMBL/GenBank/DDBJ whole genome shotgun (WGS) entry which is preliminary data.</text>
</comment>
<protein>
    <submittedName>
        <fullName evidence="3">Allergen V5/Tpx-1-like protein</fullName>
    </submittedName>
</protein>
<accession>A0A9K3M6G4</accession>
<feature type="compositionally biased region" description="Low complexity" evidence="1">
    <location>
        <begin position="366"/>
        <end position="394"/>
    </location>
</feature>
<dbReference type="EMBL" id="JAGRRH010000001">
    <property type="protein sequence ID" value="KAG7374948.1"/>
    <property type="molecule type" value="Genomic_DNA"/>
</dbReference>
<dbReference type="OrthoDB" id="49073at2759"/>
<name>A0A9K3M6G4_9STRA</name>
<sequence length="625" mass="65049">MTFHRLSLFCLLAFTGIESTGAGGFIVDRIHEDQRFVVFNSRSLAGECLPICVPSTTIDPRELPTEKPTDAPVDTSCDCSDANSPVSYSWKCGLDLYYCTSKITSICSQSMTADVTLIPLDDAQCTEMQAVKLGEKCIATSSVTQPKSLSHKVCYSSLDPLTGIKFDGKCDACQDYIALPSTPPTPGPTTKPTAAPTDEPTPNPTNSPTPNPTASPTGKPTASPTNTPTANPTLATASTSCDCSDANSPVSYSWKCGLDLYYCTSKITSICSQSYTADVTLVPLNDAQCIEMQAVKLGEKCIATSSVTQPKSLSHKVCYSSLDPLTGVKFDGKCDACQTYIALPTNAPTPNPTAAPTNAPTPNPTAAPTNAPTASPTNKPTAAPTNKPTASPTNAPTPNPTAAPTNAPTASPTNKPTASPTNAPTPNPTAAPTNAPTPSPTNKPTAAPTNAPTPNPTAAPTNAPTPNPTNAPTRNPTNAPTPNPTNAPTRNPTNAPTPIPTNAPTFAPNSCACSDVNSPLAFTWKCGLDLYYCTSKITSICSQSYTADVTLVPLNDAQCTEMQAVKLGEKCIATSSVTQPKALSHKVCYTSFNPLTGFKFDGKCDACQDYIALPTPAPTPPPTKK</sequence>
<feature type="region of interest" description="Disordered" evidence="1">
    <location>
        <begin position="345"/>
        <end position="501"/>
    </location>
</feature>
<evidence type="ECO:0000256" key="2">
    <source>
        <dbReference type="SAM" id="SignalP"/>
    </source>
</evidence>
<organism evidence="3 4">
    <name type="scientific">Nitzschia inconspicua</name>
    <dbReference type="NCBI Taxonomy" id="303405"/>
    <lineage>
        <taxon>Eukaryota</taxon>
        <taxon>Sar</taxon>
        <taxon>Stramenopiles</taxon>
        <taxon>Ochrophyta</taxon>
        <taxon>Bacillariophyta</taxon>
        <taxon>Bacillariophyceae</taxon>
        <taxon>Bacillariophycidae</taxon>
        <taxon>Bacillariales</taxon>
        <taxon>Bacillariaceae</taxon>
        <taxon>Nitzschia</taxon>
    </lineage>
</organism>
<feature type="compositionally biased region" description="Pro residues" evidence="1">
    <location>
        <begin position="347"/>
        <end position="365"/>
    </location>
</feature>
<proteinExistence type="predicted"/>
<feature type="compositionally biased region" description="Pro residues" evidence="1">
    <location>
        <begin position="423"/>
        <end position="441"/>
    </location>
</feature>
<reference evidence="3" key="1">
    <citation type="journal article" date="2021" name="Sci. Rep.">
        <title>Diploid genomic architecture of Nitzschia inconspicua, an elite biomass production diatom.</title>
        <authorList>
            <person name="Oliver A."/>
            <person name="Podell S."/>
            <person name="Pinowska A."/>
            <person name="Traller J.C."/>
            <person name="Smith S.R."/>
            <person name="McClure R."/>
            <person name="Beliaev A."/>
            <person name="Bohutskyi P."/>
            <person name="Hill E.A."/>
            <person name="Rabines A."/>
            <person name="Zheng H."/>
            <person name="Allen L.Z."/>
            <person name="Kuo A."/>
            <person name="Grigoriev I.V."/>
            <person name="Allen A.E."/>
            <person name="Hazlebeck D."/>
            <person name="Allen E.E."/>
        </authorList>
    </citation>
    <scope>NUCLEOTIDE SEQUENCE</scope>
    <source>
        <strain evidence="3">Hildebrandi</strain>
    </source>
</reference>
<evidence type="ECO:0000313" key="4">
    <source>
        <dbReference type="Proteomes" id="UP000693970"/>
    </source>
</evidence>
<reference evidence="3" key="2">
    <citation type="submission" date="2021-04" db="EMBL/GenBank/DDBJ databases">
        <authorList>
            <person name="Podell S."/>
        </authorList>
    </citation>
    <scope>NUCLEOTIDE SEQUENCE</scope>
    <source>
        <strain evidence="3">Hildebrandi</strain>
    </source>
</reference>